<keyword evidence="5 6" id="KW-0472">Membrane</keyword>
<accession>A0A1G2BGH1</accession>
<sequence>MGLTAFIANYITQFMAATGYVTVFFGMVLESMIFPIPSEAIMPFAGFLIAEKKFSFFLVILISTIGSLSGSLISYYIGYYGGQAFVNKFGRYFLINQDELKATEKFFQKNGQITIFISRFIPIIRHLISLPAGMAKMNLGKFLLLTVLGAGLWNSFLTVLGYHLRQNWQLVIKYSKVVDDLMIIVILIFITLYIYRHISKKRRIKKIPQ</sequence>
<protein>
    <recommendedName>
        <fullName evidence="7">VTT domain-containing protein</fullName>
    </recommendedName>
</protein>
<evidence type="ECO:0000259" key="7">
    <source>
        <dbReference type="Pfam" id="PF09335"/>
    </source>
</evidence>
<evidence type="ECO:0000256" key="5">
    <source>
        <dbReference type="ARBA" id="ARBA00023136"/>
    </source>
</evidence>
<feature type="transmembrane region" description="Helical" evidence="6">
    <location>
        <begin position="181"/>
        <end position="198"/>
    </location>
</feature>
<dbReference type="PANTHER" id="PTHR42709:SF6">
    <property type="entry name" value="UNDECAPRENYL PHOSPHATE TRANSPORTER A"/>
    <property type="match status" value="1"/>
</dbReference>
<evidence type="ECO:0000256" key="3">
    <source>
        <dbReference type="ARBA" id="ARBA00022692"/>
    </source>
</evidence>
<evidence type="ECO:0000256" key="2">
    <source>
        <dbReference type="ARBA" id="ARBA00022475"/>
    </source>
</evidence>
<gene>
    <name evidence="8" type="ORF">A2319_04280</name>
</gene>
<name>A0A1G2BGH1_9BACT</name>
<keyword evidence="3 6" id="KW-0812">Transmembrane</keyword>
<comment type="subcellular location">
    <subcellularLocation>
        <location evidence="1">Cell membrane</location>
        <topology evidence="1">Multi-pass membrane protein</topology>
    </subcellularLocation>
</comment>
<comment type="caution">
    <text evidence="8">The sequence shown here is derived from an EMBL/GenBank/DDBJ whole genome shotgun (WGS) entry which is preliminary data.</text>
</comment>
<reference evidence="8 9" key="1">
    <citation type="journal article" date="2016" name="Nat. Commun.">
        <title>Thousands of microbial genomes shed light on interconnected biogeochemical processes in an aquifer system.</title>
        <authorList>
            <person name="Anantharaman K."/>
            <person name="Brown C.T."/>
            <person name="Hug L.A."/>
            <person name="Sharon I."/>
            <person name="Castelle C.J."/>
            <person name="Probst A.J."/>
            <person name="Thomas B.C."/>
            <person name="Singh A."/>
            <person name="Wilkins M.J."/>
            <person name="Karaoz U."/>
            <person name="Brodie E.L."/>
            <person name="Williams K.H."/>
            <person name="Hubbard S.S."/>
            <person name="Banfield J.F."/>
        </authorList>
    </citation>
    <scope>NUCLEOTIDE SEQUENCE [LARGE SCALE GENOMIC DNA]</scope>
</reference>
<feature type="transmembrane region" description="Helical" evidence="6">
    <location>
        <begin position="142"/>
        <end position="161"/>
    </location>
</feature>
<dbReference type="EMBL" id="MHKI01000006">
    <property type="protein sequence ID" value="OGY87639.1"/>
    <property type="molecule type" value="Genomic_DNA"/>
</dbReference>
<dbReference type="InterPro" id="IPR051311">
    <property type="entry name" value="DedA_domain"/>
</dbReference>
<evidence type="ECO:0000256" key="6">
    <source>
        <dbReference type="SAM" id="Phobius"/>
    </source>
</evidence>
<organism evidence="8 9">
    <name type="scientific">Candidatus Kerfeldbacteria bacterium RIFOXYB2_FULL_38_14</name>
    <dbReference type="NCBI Taxonomy" id="1798547"/>
    <lineage>
        <taxon>Bacteria</taxon>
        <taxon>Candidatus Kerfeldiibacteriota</taxon>
    </lineage>
</organism>
<evidence type="ECO:0000256" key="1">
    <source>
        <dbReference type="ARBA" id="ARBA00004651"/>
    </source>
</evidence>
<dbReference type="PANTHER" id="PTHR42709">
    <property type="entry name" value="ALKALINE PHOSPHATASE LIKE PROTEIN"/>
    <property type="match status" value="1"/>
</dbReference>
<proteinExistence type="predicted"/>
<evidence type="ECO:0000256" key="4">
    <source>
        <dbReference type="ARBA" id="ARBA00022989"/>
    </source>
</evidence>
<dbReference type="InterPro" id="IPR032816">
    <property type="entry name" value="VTT_dom"/>
</dbReference>
<evidence type="ECO:0000313" key="8">
    <source>
        <dbReference type="EMBL" id="OGY87639.1"/>
    </source>
</evidence>
<dbReference type="GO" id="GO:0005886">
    <property type="term" value="C:plasma membrane"/>
    <property type="evidence" value="ECO:0007669"/>
    <property type="project" value="UniProtKB-SubCell"/>
</dbReference>
<keyword evidence="2" id="KW-1003">Cell membrane</keyword>
<feature type="transmembrane region" description="Helical" evidence="6">
    <location>
        <begin position="6"/>
        <end position="33"/>
    </location>
</feature>
<dbReference type="AlphaFoldDB" id="A0A1G2BGH1"/>
<dbReference type="Pfam" id="PF09335">
    <property type="entry name" value="VTT_dom"/>
    <property type="match status" value="1"/>
</dbReference>
<feature type="transmembrane region" description="Helical" evidence="6">
    <location>
        <begin position="54"/>
        <end position="77"/>
    </location>
</feature>
<evidence type="ECO:0000313" key="9">
    <source>
        <dbReference type="Proteomes" id="UP000176420"/>
    </source>
</evidence>
<dbReference type="Proteomes" id="UP000176420">
    <property type="component" value="Unassembled WGS sequence"/>
</dbReference>
<feature type="domain" description="VTT" evidence="7">
    <location>
        <begin position="36"/>
        <end position="162"/>
    </location>
</feature>
<keyword evidence="4 6" id="KW-1133">Transmembrane helix</keyword>